<protein>
    <submittedName>
        <fullName evidence="2">Uncharacterized protein</fullName>
    </submittedName>
</protein>
<gene>
    <name evidence="2" type="ORF">KVT40_005042</name>
</gene>
<comment type="caution">
    <text evidence="2">The sequence shown here is derived from an EMBL/GenBank/DDBJ whole genome shotgun (WGS) entry which is preliminary data.</text>
</comment>
<evidence type="ECO:0000313" key="2">
    <source>
        <dbReference type="EMBL" id="KAG8627559.1"/>
    </source>
</evidence>
<keyword evidence="3" id="KW-1185">Reference proteome</keyword>
<reference evidence="2" key="1">
    <citation type="submission" date="2021-07" db="EMBL/GenBank/DDBJ databases">
        <title>Elsinoe batatas strain:CRI-CJ2 Genome sequencing and assembly.</title>
        <authorList>
            <person name="Huang L."/>
        </authorList>
    </citation>
    <scope>NUCLEOTIDE SEQUENCE</scope>
    <source>
        <strain evidence="2">CRI-CJ2</strain>
    </source>
</reference>
<feature type="compositionally biased region" description="Basic residues" evidence="1">
    <location>
        <begin position="14"/>
        <end position="29"/>
    </location>
</feature>
<proteinExistence type="predicted"/>
<dbReference type="AlphaFoldDB" id="A0A8K0L0Q6"/>
<dbReference type="EMBL" id="JAESVG020000005">
    <property type="protein sequence ID" value="KAG8627559.1"/>
    <property type="molecule type" value="Genomic_DNA"/>
</dbReference>
<dbReference type="OrthoDB" id="5305306at2759"/>
<feature type="region of interest" description="Disordered" evidence="1">
    <location>
        <begin position="266"/>
        <end position="289"/>
    </location>
</feature>
<accession>A0A8K0L0Q6</accession>
<name>A0A8K0L0Q6_9PEZI</name>
<dbReference type="Proteomes" id="UP000809789">
    <property type="component" value="Unassembled WGS sequence"/>
</dbReference>
<evidence type="ECO:0000313" key="3">
    <source>
        <dbReference type="Proteomes" id="UP000809789"/>
    </source>
</evidence>
<sequence>MSIIYFEPPSPVLGRHKHSRQARTSHTSRSRSSTHSSKHAPHTSPIMSHSFSKSWKAPAVVAKEQWTRVLKSRDHLCPDSPFLPRAFDTATQRIVMEAAWADLLASKTASTTQDSAIRADDALRRGHTLNSLGPFQDRVLSDPSRSMVLSEPTIWTPKAEQIRPFTAPWPSIAEMKYEGDERVATSLDHGRFLPVPRYPSDIPGMAWSEVAFLPQEHFDEVLRVDEEAVFFATHDVVDLEVGDEEGEHLLGRALMDLLDSKHVLGVEENEEKRRAREEAAGKDDVGRAV</sequence>
<organism evidence="2 3">
    <name type="scientific">Elsinoe batatas</name>
    <dbReference type="NCBI Taxonomy" id="2601811"/>
    <lineage>
        <taxon>Eukaryota</taxon>
        <taxon>Fungi</taxon>
        <taxon>Dikarya</taxon>
        <taxon>Ascomycota</taxon>
        <taxon>Pezizomycotina</taxon>
        <taxon>Dothideomycetes</taxon>
        <taxon>Dothideomycetidae</taxon>
        <taxon>Myriangiales</taxon>
        <taxon>Elsinoaceae</taxon>
        <taxon>Elsinoe</taxon>
    </lineage>
</organism>
<feature type="region of interest" description="Disordered" evidence="1">
    <location>
        <begin position="7"/>
        <end position="50"/>
    </location>
</feature>
<evidence type="ECO:0000256" key="1">
    <source>
        <dbReference type="SAM" id="MobiDB-lite"/>
    </source>
</evidence>